<evidence type="ECO:0000313" key="2">
    <source>
        <dbReference type="EMBL" id="KAF9147057.1"/>
    </source>
</evidence>
<proteinExistence type="predicted"/>
<dbReference type="Proteomes" id="UP000748756">
    <property type="component" value="Unassembled WGS sequence"/>
</dbReference>
<feature type="non-terminal residue" evidence="2">
    <location>
        <position position="169"/>
    </location>
</feature>
<dbReference type="PROSITE" id="PS50181">
    <property type="entry name" value="FBOX"/>
    <property type="match status" value="1"/>
</dbReference>
<name>A0A9P5RT71_9FUNG</name>
<dbReference type="EMBL" id="JAAAUQ010000873">
    <property type="protein sequence ID" value="KAF9147057.1"/>
    <property type="molecule type" value="Genomic_DNA"/>
</dbReference>
<feature type="domain" description="F-box" evidence="1">
    <location>
        <begin position="1"/>
        <end position="46"/>
    </location>
</feature>
<comment type="caution">
    <text evidence="2">The sequence shown here is derived from an EMBL/GenBank/DDBJ whole genome shotgun (WGS) entry which is preliminary data.</text>
</comment>
<dbReference type="SUPFAM" id="SSF81383">
    <property type="entry name" value="F-box domain"/>
    <property type="match status" value="1"/>
</dbReference>
<gene>
    <name evidence="2" type="ORF">BG015_011365</name>
</gene>
<reference evidence="2" key="1">
    <citation type="journal article" date="2020" name="Fungal Divers.">
        <title>Resolving the Mortierellaceae phylogeny through synthesis of multi-gene phylogenetics and phylogenomics.</title>
        <authorList>
            <person name="Vandepol N."/>
            <person name="Liber J."/>
            <person name="Desiro A."/>
            <person name="Na H."/>
            <person name="Kennedy M."/>
            <person name="Barry K."/>
            <person name="Grigoriev I.V."/>
            <person name="Miller A.N."/>
            <person name="O'Donnell K."/>
            <person name="Stajich J.E."/>
            <person name="Bonito G."/>
        </authorList>
    </citation>
    <scope>NUCLEOTIDE SEQUENCE</scope>
    <source>
        <strain evidence="2">NRRL 6426</strain>
    </source>
</reference>
<organism evidence="2 3">
    <name type="scientific">Linnemannia schmuckeri</name>
    <dbReference type="NCBI Taxonomy" id="64567"/>
    <lineage>
        <taxon>Eukaryota</taxon>
        <taxon>Fungi</taxon>
        <taxon>Fungi incertae sedis</taxon>
        <taxon>Mucoromycota</taxon>
        <taxon>Mortierellomycotina</taxon>
        <taxon>Mortierellomycetes</taxon>
        <taxon>Mortierellales</taxon>
        <taxon>Mortierellaceae</taxon>
        <taxon>Linnemannia</taxon>
    </lineage>
</organism>
<keyword evidence="3" id="KW-1185">Reference proteome</keyword>
<dbReference type="InterPro" id="IPR001810">
    <property type="entry name" value="F-box_dom"/>
</dbReference>
<evidence type="ECO:0000313" key="3">
    <source>
        <dbReference type="Proteomes" id="UP000748756"/>
    </source>
</evidence>
<dbReference type="Pfam" id="PF12937">
    <property type="entry name" value="F-box-like"/>
    <property type="match status" value="1"/>
</dbReference>
<dbReference type="InterPro" id="IPR036047">
    <property type="entry name" value="F-box-like_dom_sf"/>
</dbReference>
<evidence type="ECO:0000259" key="1">
    <source>
        <dbReference type="PROSITE" id="PS50181"/>
    </source>
</evidence>
<sequence>MTTILDLPDEIRLLIGKELSAKSIYSLIRVCRSLYSSFIPNLWSYLSIMHFKSGSVPAEQVRVNAHRVKDLTFSSILKKDYYAIDYPQVHTLRMMTFYRDDKDDRYLRVLPQEKVDFLRRHPFIKKLIYQHKDALPREFWEVVGTECVHLEELEFTGVVGQDAVDAFWR</sequence>
<dbReference type="AlphaFoldDB" id="A0A9P5RT71"/>
<protein>
    <recommendedName>
        <fullName evidence="1">F-box domain-containing protein</fullName>
    </recommendedName>
</protein>
<accession>A0A9P5RT71</accession>
<dbReference type="OrthoDB" id="2354556at2759"/>